<protein>
    <submittedName>
        <fullName evidence="5">NAD(P)-dependent oxidoreductase</fullName>
    </submittedName>
</protein>
<organism evidence="5 6">
    <name type="scientific">Nocardioides mesophilus</name>
    <dbReference type="NCBI Taxonomy" id="433659"/>
    <lineage>
        <taxon>Bacteria</taxon>
        <taxon>Bacillati</taxon>
        <taxon>Actinomycetota</taxon>
        <taxon>Actinomycetes</taxon>
        <taxon>Propionibacteriales</taxon>
        <taxon>Nocardioidaceae</taxon>
        <taxon>Nocardioides</taxon>
    </lineage>
</organism>
<dbReference type="InterPro" id="IPR001509">
    <property type="entry name" value="Epimerase_deHydtase"/>
</dbReference>
<dbReference type="PANTHER" id="PTHR43103:SF5">
    <property type="entry name" value="4-EPIMERASE, PUTATIVE (AFU_ORTHOLOGUE AFUA_7G00360)-RELATED"/>
    <property type="match status" value="1"/>
</dbReference>
<keyword evidence="2" id="KW-0560">Oxidoreductase</keyword>
<feature type="domain" description="NAD-dependent epimerase/dehydratase" evidence="4">
    <location>
        <begin position="3"/>
        <end position="167"/>
    </location>
</feature>
<dbReference type="PANTHER" id="PTHR43103">
    <property type="entry name" value="NUCLEOSIDE-DIPHOSPHATE-SUGAR EPIMERASE"/>
    <property type="match status" value="1"/>
</dbReference>
<gene>
    <name evidence="5" type="ORF">H9L09_04510</name>
</gene>
<name>A0A7G9RDL2_9ACTN</name>
<dbReference type="Proteomes" id="UP000515947">
    <property type="component" value="Chromosome"/>
</dbReference>
<dbReference type="Pfam" id="PF01370">
    <property type="entry name" value="Epimerase"/>
    <property type="match status" value="1"/>
</dbReference>
<dbReference type="RefSeq" id="WP_187579528.1">
    <property type="nucleotide sequence ID" value="NZ_CP060713.1"/>
</dbReference>
<evidence type="ECO:0000256" key="3">
    <source>
        <dbReference type="ARBA" id="ARBA00023027"/>
    </source>
</evidence>
<dbReference type="CDD" id="cd08946">
    <property type="entry name" value="SDR_e"/>
    <property type="match status" value="1"/>
</dbReference>
<comment type="similarity">
    <text evidence="1">Belongs to the NAD(P)-dependent epimerase/dehydratase family.</text>
</comment>
<dbReference type="EMBL" id="CP060713">
    <property type="protein sequence ID" value="QNN53687.1"/>
    <property type="molecule type" value="Genomic_DNA"/>
</dbReference>
<sequence>MRVLLTGAAGSIGTVLSAGLTDRGHEVVAVDLLPVPEGFTGDSWHTADCADPDAVGAVFAAETRTGPLDAVVHLAGIPTESSLPVALHSHVVTTGALLDAMVGHGVTRMVYASSNHAVGRVRRCESLATDVLPRPDTFYGVAKVAGEALLGLYADRYGIDALACRIGSFLPQPETVRQLSTWLSPDDAVRMVQACLTAPDPGFAVLYGVSANSRGWWDLAAGRALGYHPEDDAETFADRIAARPEDPAEAALVGGPQATEAFYRPALGEG</sequence>
<dbReference type="SUPFAM" id="SSF51735">
    <property type="entry name" value="NAD(P)-binding Rossmann-fold domains"/>
    <property type="match status" value="1"/>
</dbReference>
<dbReference type="GO" id="GO:0016491">
    <property type="term" value="F:oxidoreductase activity"/>
    <property type="evidence" value="ECO:0007669"/>
    <property type="project" value="UniProtKB-KW"/>
</dbReference>
<evidence type="ECO:0000313" key="5">
    <source>
        <dbReference type="EMBL" id="QNN53687.1"/>
    </source>
</evidence>
<keyword evidence="6" id="KW-1185">Reference proteome</keyword>
<dbReference type="Gene3D" id="3.40.50.720">
    <property type="entry name" value="NAD(P)-binding Rossmann-like Domain"/>
    <property type="match status" value="1"/>
</dbReference>
<dbReference type="KEGG" id="nmes:H9L09_04510"/>
<dbReference type="InterPro" id="IPR036291">
    <property type="entry name" value="NAD(P)-bd_dom_sf"/>
</dbReference>
<keyword evidence="3" id="KW-0520">NAD</keyword>
<proteinExistence type="inferred from homology"/>
<evidence type="ECO:0000313" key="6">
    <source>
        <dbReference type="Proteomes" id="UP000515947"/>
    </source>
</evidence>
<accession>A0A7G9RDL2</accession>
<evidence type="ECO:0000259" key="4">
    <source>
        <dbReference type="Pfam" id="PF01370"/>
    </source>
</evidence>
<reference evidence="5 6" key="1">
    <citation type="submission" date="2020-08" db="EMBL/GenBank/DDBJ databases">
        <title>Genome sequence of Nocardioides mesophilus KACC 16243T.</title>
        <authorList>
            <person name="Hyun D.-W."/>
            <person name="Bae J.-W."/>
        </authorList>
    </citation>
    <scope>NUCLEOTIDE SEQUENCE [LARGE SCALE GENOMIC DNA]</scope>
    <source>
        <strain evidence="5 6">KACC 16243</strain>
    </source>
</reference>
<dbReference type="AlphaFoldDB" id="A0A7G9RDL2"/>
<evidence type="ECO:0000256" key="2">
    <source>
        <dbReference type="ARBA" id="ARBA00023002"/>
    </source>
</evidence>
<evidence type="ECO:0000256" key="1">
    <source>
        <dbReference type="ARBA" id="ARBA00007637"/>
    </source>
</evidence>